<dbReference type="Gene3D" id="3.10.20.90">
    <property type="entry name" value="Phosphatidylinositol 3-kinase Catalytic Subunit, Chain A, domain 1"/>
    <property type="match status" value="1"/>
</dbReference>
<dbReference type="EMBL" id="CP033153">
    <property type="protein sequence ID" value="AYO44183.1"/>
    <property type="molecule type" value="Genomic_DNA"/>
</dbReference>
<organism evidence="2 3">
    <name type="scientific">Malassezia restricta (strain ATCC 96810 / NBRC 103918 / CBS 7877)</name>
    <name type="common">Seborrheic dermatitis infection agent</name>
    <dbReference type="NCBI Taxonomy" id="425264"/>
    <lineage>
        <taxon>Eukaryota</taxon>
        <taxon>Fungi</taxon>
        <taxon>Dikarya</taxon>
        <taxon>Basidiomycota</taxon>
        <taxon>Ustilaginomycotina</taxon>
        <taxon>Malasseziomycetes</taxon>
        <taxon>Malasseziales</taxon>
        <taxon>Malasseziaceae</taxon>
        <taxon>Malassezia</taxon>
    </lineage>
</organism>
<dbReference type="InterPro" id="IPR029071">
    <property type="entry name" value="Ubiquitin-like_domsf"/>
</dbReference>
<dbReference type="PANTHER" id="PTHR47795:SF1">
    <property type="entry name" value="DNA-DEPENDENT METALLOPROTEASE WSS1 HOMOLOG 2"/>
    <property type="match status" value="1"/>
</dbReference>
<dbReference type="STRING" id="425264.A0A3G2S802"/>
<reference evidence="2 3" key="1">
    <citation type="submission" date="2018-10" db="EMBL/GenBank/DDBJ databases">
        <title>Complete genome sequence of Malassezia restricta CBS 7877.</title>
        <authorList>
            <person name="Morand S.C."/>
            <person name="Bertignac M."/>
            <person name="Iltis A."/>
            <person name="Kolder I."/>
            <person name="Pirovano W."/>
            <person name="Jourdain R."/>
            <person name="Clavaud C."/>
        </authorList>
    </citation>
    <scope>NUCLEOTIDE SEQUENCE [LARGE SCALE GENOMIC DNA]</scope>
    <source>
        <strain evidence="2 3">CBS 7877</strain>
    </source>
</reference>
<name>A0A3G2S802_MALR7</name>
<feature type="domain" description="WLM" evidence="1">
    <location>
        <begin position="127"/>
        <end position="300"/>
    </location>
</feature>
<dbReference type="Pfam" id="PF08325">
    <property type="entry name" value="WLM"/>
    <property type="match status" value="1"/>
</dbReference>
<dbReference type="PANTHER" id="PTHR47795">
    <property type="entry name" value="UBIQUITIN AND WLM DOMAIN-CONTAINING METALLOPROTEASE SPCC1442.07C"/>
    <property type="match status" value="1"/>
</dbReference>
<sequence length="320" mass="36042">MNRSKLRIAISYRSKTYPITLEDISTVSAFQDLIFDTIGVRPENQKILVPPKARQLLQTLRAGTTTQTTIRDVGLSDCMQVTVIGAPDDEIKEVQAEEEKWDKARAKRRQIHPSLLKNTTPQKRSVVVPESVFGKNVVHASIPSSNPLHAKIFSYLNRLASDPAILHVCHLHGYKVGTLTELLPHEHPDLLGLNINMGDTILLRIRTDAADGLRDYKTTRRVLLHELCHNEIAGHPPEFNALNSQLNREVEAFEHNQILGTHKLSTEPVYEPASNVPVDADEEREERRRKILAATEKRLADIDQNIQSQCGDSKKVPFSK</sequence>
<evidence type="ECO:0000259" key="1">
    <source>
        <dbReference type="PROSITE" id="PS51397"/>
    </source>
</evidence>
<dbReference type="SUPFAM" id="SSF54236">
    <property type="entry name" value="Ubiquitin-like"/>
    <property type="match status" value="1"/>
</dbReference>
<proteinExistence type="predicted"/>
<dbReference type="AlphaFoldDB" id="A0A3G2S802"/>
<dbReference type="PROSITE" id="PS51397">
    <property type="entry name" value="WLM"/>
    <property type="match status" value="1"/>
</dbReference>
<keyword evidence="3" id="KW-1185">Reference proteome</keyword>
<accession>A0A3G2S802</accession>
<evidence type="ECO:0000313" key="2">
    <source>
        <dbReference type="EMBL" id="AYO44183.1"/>
    </source>
</evidence>
<gene>
    <name evidence="2" type="ORF">DNF11_3233</name>
</gene>
<dbReference type="OrthoDB" id="49605at2759"/>
<evidence type="ECO:0000313" key="3">
    <source>
        <dbReference type="Proteomes" id="UP000269793"/>
    </source>
</evidence>
<protein>
    <recommendedName>
        <fullName evidence="1">WLM domain-containing protein</fullName>
    </recommendedName>
</protein>
<dbReference type="Proteomes" id="UP000269793">
    <property type="component" value="Chromosome VI"/>
</dbReference>
<dbReference type="GO" id="GO:0070628">
    <property type="term" value="F:proteasome binding"/>
    <property type="evidence" value="ECO:0007669"/>
    <property type="project" value="TreeGrafter"/>
</dbReference>
<dbReference type="InterPro" id="IPR013536">
    <property type="entry name" value="WLM_dom"/>
</dbReference>
<dbReference type="VEuPathDB" id="FungiDB:DNF11_3233"/>